<dbReference type="STRING" id="101127.A0A1X2GUM8"/>
<reference evidence="1 2" key="1">
    <citation type="submission" date="2016-07" db="EMBL/GenBank/DDBJ databases">
        <title>Pervasive Adenine N6-methylation of Active Genes in Fungi.</title>
        <authorList>
            <consortium name="DOE Joint Genome Institute"/>
            <person name="Mondo S.J."/>
            <person name="Dannebaum R.O."/>
            <person name="Kuo R.C."/>
            <person name="Labutti K."/>
            <person name="Haridas S."/>
            <person name="Kuo A."/>
            <person name="Salamov A."/>
            <person name="Ahrendt S.R."/>
            <person name="Lipzen A."/>
            <person name="Sullivan W."/>
            <person name="Andreopoulos W.B."/>
            <person name="Clum A."/>
            <person name="Lindquist E."/>
            <person name="Daum C."/>
            <person name="Ramamoorthy G.K."/>
            <person name="Gryganskyi A."/>
            <person name="Culley D."/>
            <person name="Magnuson J.K."/>
            <person name="James T.Y."/>
            <person name="O'Malley M.A."/>
            <person name="Stajich J.E."/>
            <person name="Spatafora J.W."/>
            <person name="Visel A."/>
            <person name="Grigoriev I.V."/>
        </authorList>
    </citation>
    <scope>NUCLEOTIDE SEQUENCE [LARGE SCALE GENOMIC DNA]</scope>
    <source>
        <strain evidence="1 2">NRRL 3301</strain>
    </source>
</reference>
<evidence type="ECO:0000313" key="2">
    <source>
        <dbReference type="Proteomes" id="UP000242146"/>
    </source>
</evidence>
<accession>A0A1X2GUM8</accession>
<proteinExistence type="predicted"/>
<organism evidence="1 2">
    <name type="scientific">Hesseltinella vesiculosa</name>
    <dbReference type="NCBI Taxonomy" id="101127"/>
    <lineage>
        <taxon>Eukaryota</taxon>
        <taxon>Fungi</taxon>
        <taxon>Fungi incertae sedis</taxon>
        <taxon>Mucoromycota</taxon>
        <taxon>Mucoromycotina</taxon>
        <taxon>Mucoromycetes</taxon>
        <taxon>Mucorales</taxon>
        <taxon>Cunninghamellaceae</taxon>
        <taxon>Hesseltinella</taxon>
    </lineage>
</organism>
<dbReference type="InterPro" id="IPR008914">
    <property type="entry name" value="PEBP"/>
</dbReference>
<dbReference type="AlphaFoldDB" id="A0A1X2GUM8"/>
<evidence type="ECO:0000313" key="1">
    <source>
        <dbReference type="EMBL" id="ORX61710.1"/>
    </source>
</evidence>
<dbReference type="Gene3D" id="1.20.58.1180">
    <property type="match status" value="1"/>
</dbReference>
<protein>
    <submittedName>
        <fullName evidence="1">PEBP-like protein</fullName>
    </submittedName>
</protein>
<dbReference type="Gene3D" id="3.90.280.10">
    <property type="entry name" value="PEBP-like"/>
    <property type="match status" value="1"/>
</dbReference>
<dbReference type="InterPro" id="IPR036610">
    <property type="entry name" value="PEBP-like_sf"/>
</dbReference>
<comment type="caution">
    <text evidence="1">The sequence shown here is derived from an EMBL/GenBank/DDBJ whole genome shotgun (WGS) entry which is preliminary data.</text>
</comment>
<dbReference type="SUPFAM" id="SSF49777">
    <property type="entry name" value="PEBP-like"/>
    <property type="match status" value="1"/>
</dbReference>
<sequence length="301" mass="34570">MSSQPRHTAFDEAMNLIQQDKKERLEMLTRVEKEIDRVTKGTLAAQLTALSALKTDLLVKSELNDPAVRQNFENNKVDMSKPVYRYLSQRQFNNFLRPKLLERVTQMSVVPDLVDVGVQPQVQINVQLPNQSFEPGDIVTPDLTTSLPTINITNYHTDSRLYTILLVDPDSPDVTNKTYQQYCHWMITNVELSATESQVQGGQTVLAYQPPHPQKGTKKHRYTWIAYEQPTKIDVTPMSRDGFNTKAFAQQHSLVTRGVNFVRQQWDASVSDIYKDILGIQEPIYGKPPKVEHYIQRHVYI</sequence>
<keyword evidence="2" id="KW-1185">Reference proteome</keyword>
<dbReference type="PANTHER" id="PTHR11362">
    <property type="entry name" value="PHOSPHATIDYLETHANOLAMINE-BINDING PROTEIN"/>
    <property type="match status" value="1"/>
</dbReference>
<name>A0A1X2GUM8_9FUNG</name>
<dbReference type="EMBL" id="MCGT01000003">
    <property type="protein sequence ID" value="ORX61710.1"/>
    <property type="molecule type" value="Genomic_DNA"/>
</dbReference>
<dbReference type="InterPro" id="IPR035810">
    <property type="entry name" value="PEBP_euk"/>
</dbReference>
<gene>
    <name evidence="1" type="ORF">DM01DRAFT_1281031</name>
</gene>
<dbReference type="Pfam" id="PF01161">
    <property type="entry name" value="PBP"/>
    <property type="match status" value="1"/>
</dbReference>
<dbReference type="OrthoDB" id="2153661at2759"/>
<dbReference type="PANTHER" id="PTHR11362:SF82">
    <property type="entry name" value="PHOSPHATIDYLETHANOLAMINE-BINDING PROTEIN 4"/>
    <property type="match status" value="1"/>
</dbReference>
<dbReference type="Proteomes" id="UP000242146">
    <property type="component" value="Unassembled WGS sequence"/>
</dbReference>
<dbReference type="CDD" id="cd00866">
    <property type="entry name" value="PEBP_euk"/>
    <property type="match status" value="1"/>
</dbReference>